<evidence type="ECO:0000313" key="12">
    <source>
        <dbReference type="Proteomes" id="UP000694409"/>
    </source>
</evidence>
<organism evidence="11 12">
    <name type="scientific">Serinus canaria</name>
    <name type="common">Island canary</name>
    <name type="synonym">Fringilla canaria</name>
    <dbReference type="NCBI Taxonomy" id="9135"/>
    <lineage>
        <taxon>Eukaryota</taxon>
        <taxon>Metazoa</taxon>
        <taxon>Chordata</taxon>
        <taxon>Craniata</taxon>
        <taxon>Vertebrata</taxon>
        <taxon>Euteleostomi</taxon>
        <taxon>Archelosauria</taxon>
        <taxon>Archosauria</taxon>
        <taxon>Dinosauria</taxon>
        <taxon>Saurischia</taxon>
        <taxon>Theropoda</taxon>
        <taxon>Coelurosauria</taxon>
        <taxon>Aves</taxon>
        <taxon>Neognathae</taxon>
        <taxon>Neoaves</taxon>
        <taxon>Telluraves</taxon>
        <taxon>Australaves</taxon>
        <taxon>Passeriformes</taxon>
        <taxon>Passeroidea</taxon>
        <taxon>Fringillidae</taxon>
        <taxon>Carduelinae</taxon>
        <taxon>Serinus</taxon>
    </lineage>
</organism>
<keyword evidence="7" id="KW-0966">Cell projection</keyword>
<proteinExistence type="predicted"/>
<evidence type="ECO:0000256" key="9">
    <source>
        <dbReference type="SAM" id="MobiDB-lite"/>
    </source>
</evidence>
<dbReference type="OMA" id="RIEMQQR"/>
<evidence type="ECO:0000256" key="3">
    <source>
        <dbReference type="ARBA" id="ARBA00022490"/>
    </source>
</evidence>
<dbReference type="GO" id="GO:0090316">
    <property type="term" value="P:positive regulation of intracellular protein transport"/>
    <property type="evidence" value="ECO:0007669"/>
    <property type="project" value="Ensembl"/>
</dbReference>
<feature type="coiled-coil region" evidence="8">
    <location>
        <begin position="446"/>
        <end position="553"/>
    </location>
</feature>
<evidence type="ECO:0000256" key="8">
    <source>
        <dbReference type="SAM" id="Coils"/>
    </source>
</evidence>
<feature type="coiled-coil region" evidence="8">
    <location>
        <begin position="594"/>
        <end position="656"/>
    </location>
</feature>
<sequence length="2406" mass="281903">MAPVLDWKKLMNVDPDTLPRQEELADKLFILCISLILVDGKELKTETPEKMIHLFKITQSLLKMKAQEVELALEEVEKAGEEQAKCGKQMAQKSAGGRDTRFLRDEIRQLEKQLEQKERQLTDTEKELEKEKKVNEQLALRIEDAENENIRFRREFGLLFVQNEQLRQDVVDYQRQIDSQKEAIPLRRGEVSDYTSQLSKRSSELVQYLDEIQNLTEANEKLEIQNQEMRKNLEESVQEMEKMTDEYSKMKLIVQQSDIIMDELRKEKDQYKFQVQDLSDQLKAKNEEDDPLMAAVNAKVEEWKKILASKDDELLEYQQMLFNLEEKMKMVQLDVDRNSILSLQQGVQERDAQIRLLTEQVEQYTKEMEKNAFVIEKLKDDLQKDKGKMTPNQTGDMQEKFKMLEERTMEAEKSAELAEAHAREKDKELVETLKRMRDYELGIYGLEEAVAEIKGLTKQVKIREHEIESLIKEINKLELKINDLLDENEELRERLGLEPKTMIDLNEFRNSKALKQQQYRAENQILLQEIERLEEERIELKKHIRKLAQEKGRRVATIGRMFLIKTVLLSKTFCLYLEKGQNTRKLDFLNRHDIAEVEAKNEYLATELRERERDLEKNRTVMAKFQCKLKELLEENKQLEQGMKEILQAIKEMQKDSSMKGGETALKIPSLDRLVHAMESKNSEGIFDASVHLKAQVDQLTGRNEELRQELKETQKEATSLSNQLASANEKIERMKNEICLLHQSEGANIVFQTVNLPEGMAPSSVNTINSLNEYLIHLTQELENKEKLLKQLEDAVEDYKRKFAVIRHQQGLLYKEYQSQKESWQKESENIKKEMKKLEEQKEEDATKIKAYSNLLDALQMDPDETKKILAENNRKITVLRVNEKSLTRQCTTLLEMEQHLRKENDKLKGEITHMETAVTGKIGNLQRFKEVACFKIAALQKVLDSSVPLSELEVANKQYNALTAKYREMLQKDNLLVQRTTNMEHMERENDSLKSQITSLNKELEITKEKLHTVEQAWEQMTKLGDDNAMDKATKAITNSEILSISKKITMLEMKELNERQRAEHSQRMYEHLRSTVKQIEERNFELETKFAELTKINLEAQKVEQELRDELSKSVSKAVSDADRRQIMDLEKREMELKIEVSKLRELSDVAQTQVRALEARQQYRDKEVEYLRKQILDYQAQSDEKAIIAKLHQDIVALQGSESVAVDQLEKFKLKLQKMEIHNLRLEQKLDERDQALYFARLEGRNRAKHLQQTVQSLRRQFSGALPLAQQEKFSKTMIQLQNDKLKILEEVQYAQQERRNAENRALELELKLKSLEELVNALKDTRGAQKVIVWHMKMEELRLQELKLSRELVKQKEEVKYLRNIISEYECTISNLEEEIVQQNKFHEERQMSWDQREVELQRQLDQYDHQQSEILSTALKFEDATGSVPDPSLPIPQQLELALRKIQEHIRTILETRATCRSLEEKLEEKETALWKAEQNVISRDKVINELRLRLPATSGEKIMAELSKQEDDSEYHHAIKIAHQTIANMQARLNQKEEVLKRYQYMLAKAREEQEEIAKKHEEDIRTLHQKLDLYTENSLNNFKATALELGKKTSMSLSNSKYFHHLEQTVAEQDNSLASLVGKLKKTSSDLEKQKQITMMKINEFETIKAQLQEKHSVDVERIKEEVNELRNILSQKEKELANVKAELVVQKEANNRAPTATLKNLVEQLKSQLAIKENQHKALSRALLELRAEMTANAEQQIISAASQKEAYMNVQEVVDRETKGLRTQIEELNNQITKLTENLKISKNKEALLSDERDELNQEFQKKEKALAKILREKNEIEKENEELKNRIRRLSSSIQSKADEQNLTDVLQKKIKKLENELEKKREETEKKGLREDKTSKEEIIRWDEGKKWQIKMEGLRNKLREKEKEADALSKQLNTLKEIYTKSEKEKIVLQKKLKTTGVTVDRVVGVRATETEKEVEELRKRNLELENEVAHLRTLQAIPRDSVVEDLHFKNQYLQEKLHALQKQCSRETFLKPSTSGTGSSDQYRREQEKENIRLSSENIELRFQLEQANKDLPRLKDQVEDLKEMCELLKKEKAEAERKLNSIRGGGRSGKTVPELEKTIGLMKKVVERVQRENEELKKAPAVVSNEKLLGLEQENERLKSEMEKTKLDLEGQLNARCESKTKGMEKLITENERLRKELKKEADSIEKLRIEKNNLEILNGKLNVQLEETIKKLNLAESQFDGADSRNWKSIVTRMQETKLKEMEIDIAKKTQSIANLKRLLQEATEREHSADKNLQDLKQQIEHLKHLPEGKIGKLLLQFLVKYFYVLKYFEETKELRRELETYNPSFFEELEDLKYNYKEEVKKNVILEERLKQLCEEFGIQDSPGNVSGVSCFPILHLKKQIPSS</sequence>
<feature type="region of interest" description="Disordered" evidence="9">
    <location>
        <begin position="2026"/>
        <end position="2049"/>
    </location>
</feature>
<dbReference type="Pfam" id="PF16574">
    <property type="entry name" value="CEP209_CC5"/>
    <property type="match status" value="1"/>
</dbReference>
<feature type="coiled-coil region" evidence="8">
    <location>
        <begin position="1459"/>
        <end position="1486"/>
    </location>
</feature>
<evidence type="ECO:0000256" key="4">
    <source>
        <dbReference type="ARBA" id="ARBA00022794"/>
    </source>
</evidence>
<reference evidence="11" key="2">
    <citation type="submission" date="2025-09" db="UniProtKB">
        <authorList>
            <consortium name="Ensembl"/>
        </authorList>
    </citation>
    <scope>IDENTIFICATION</scope>
</reference>
<dbReference type="GO" id="GO:1905349">
    <property type="term" value="P:ciliary transition zone assembly"/>
    <property type="evidence" value="ECO:0007669"/>
    <property type="project" value="TreeGrafter"/>
</dbReference>
<dbReference type="GO" id="GO:0001822">
    <property type="term" value="P:kidney development"/>
    <property type="evidence" value="ECO:0007669"/>
    <property type="project" value="TreeGrafter"/>
</dbReference>
<feature type="domain" description="Centrosomal protein of 290kDa coiled-coil region" evidence="10">
    <location>
        <begin position="1281"/>
        <end position="1408"/>
    </location>
</feature>
<feature type="coiled-coil region" evidence="8">
    <location>
        <begin position="769"/>
        <end position="856"/>
    </location>
</feature>
<feature type="compositionally biased region" description="Polar residues" evidence="9">
    <location>
        <begin position="2029"/>
        <end position="2039"/>
    </location>
</feature>
<protein>
    <submittedName>
        <fullName evidence="11">Centrosomal protein 290</fullName>
    </submittedName>
</protein>
<dbReference type="GO" id="GO:0005634">
    <property type="term" value="C:nucleus"/>
    <property type="evidence" value="ECO:0007669"/>
    <property type="project" value="Ensembl"/>
</dbReference>
<feature type="coiled-coil region" evidence="8">
    <location>
        <begin position="1526"/>
        <end position="1585"/>
    </location>
</feature>
<comment type="subcellular location">
    <subcellularLocation>
        <location evidence="1">Cytoplasm</location>
        <location evidence="1">Cytoskeleton</location>
        <location evidence="1">Cilium basal body</location>
    </subcellularLocation>
    <subcellularLocation>
        <location evidence="2">Cytoplasm</location>
        <location evidence="2">Cytoskeleton</location>
        <location evidence="2">Microtubule organizing center</location>
        <location evidence="2">Centrosome</location>
    </subcellularLocation>
</comment>
<dbReference type="GO" id="GO:0034451">
    <property type="term" value="C:centriolar satellite"/>
    <property type="evidence" value="ECO:0007669"/>
    <property type="project" value="Ensembl"/>
</dbReference>
<evidence type="ECO:0000256" key="1">
    <source>
        <dbReference type="ARBA" id="ARBA00004120"/>
    </source>
</evidence>
<accession>A0A8C9MWU0</accession>
<dbReference type="GO" id="GO:0035869">
    <property type="term" value="C:ciliary transition zone"/>
    <property type="evidence" value="ECO:0007669"/>
    <property type="project" value="Ensembl"/>
</dbReference>
<evidence type="ECO:0000313" key="11">
    <source>
        <dbReference type="Ensembl" id="ENSSCAP00000010242.1"/>
    </source>
</evidence>
<keyword evidence="5 8" id="KW-0175">Coiled coil</keyword>
<gene>
    <name evidence="11" type="primary">CEP290</name>
</gene>
<dbReference type="Ensembl" id="ENSSCAT00000011575.1">
    <property type="protein sequence ID" value="ENSSCAP00000010242.1"/>
    <property type="gene ID" value="ENSSCAG00000007595.1"/>
</dbReference>
<dbReference type="PANTHER" id="PTHR18879">
    <property type="entry name" value="CENTROSOMAL PROTEIN OF 290 KDA"/>
    <property type="match status" value="1"/>
</dbReference>
<feature type="coiled-coil region" evidence="8">
    <location>
        <begin position="1065"/>
        <end position="1164"/>
    </location>
</feature>
<feature type="coiled-coil region" evidence="8">
    <location>
        <begin position="954"/>
        <end position="1019"/>
    </location>
</feature>
<dbReference type="GO" id="GO:0042802">
    <property type="term" value="F:identical protein binding"/>
    <property type="evidence" value="ECO:0007669"/>
    <property type="project" value="Ensembl"/>
</dbReference>
<feature type="coiled-coil region" evidence="8">
    <location>
        <begin position="1661"/>
        <end position="1992"/>
    </location>
</feature>
<reference evidence="11" key="1">
    <citation type="submission" date="2025-08" db="UniProtKB">
        <authorList>
            <consortium name="Ensembl"/>
        </authorList>
    </citation>
    <scope>IDENTIFICATION</scope>
</reference>
<dbReference type="PANTHER" id="PTHR18879:SF20">
    <property type="entry name" value="CENTROSOMAL PROTEIN OF 290 KDA"/>
    <property type="match status" value="1"/>
</dbReference>
<keyword evidence="4" id="KW-0970">Cilium biogenesis/degradation</keyword>
<dbReference type="GO" id="GO:0032991">
    <property type="term" value="C:protein-containing complex"/>
    <property type="evidence" value="ECO:0007669"/>
    <property type="project" value="Ensembl"/>
</dbReference>
<dbReference type="GeneTree" id="ENSGT00730000111039"/>
<dbReference type="GO" id="GO:1905515">
    <property type="term" value="P:non-motile cilium assembly"/>
    <property type="evidence" value="ECO:0007669"/>
    <property type="project" value="TreeGrafter"/>
</dbReference>
<dbReference type="GO" id="GO:0045893">
    <property type="term" value="P:positive regulation of DNA-templated transcription"/>
    <property type="evidence" value="ECO:0007669"/>
    <property type="project" value="Ensembl"/>
</dbReference>
<evidence type="ECO:0000256" key="5">
    <source>
        <dbReference type="ARBA" id="ARBA00023054"/>
    </source>
</evidence>
<dbReference type="GO" id="GO:0005829">
    <property type="term" value="C:cytosol"/>
    <property type="evidence" value="ECO:0007669"/>
    <property type="project" value="Ensembl"/>
</dbReference>
<feature type="coiled-coil region" evidence="8">
    <location>
        <begin position="62"/>
        <end position="367"/>
    </location>
</feature>
<dbReference type="GO" id="GO:0005814">
    <property type="term" value="C:centriole"/>
    <property type="evidence" value="ECO:0007669"/>
    <property type="project" value="Ensembl"/>
</dbReference>
<dbReference type="InterPro" id="IPR032321">
    <property type="entry name" value="Cep209_CC5"/>
</dbReference>
<feature type="coiled-coil region" evidence="8">
    <location>
        <begin position="2351"/>
        <end position="2378"/>
    </location>
</feature>
<evidence type="ECO:0000259" key="10">
    <source>
        <dbReference type="Pfam" id="PF16574"/>
    </source>
</evidence>
<dbReference type="GO" id="GO:0043010">
    <property type="term" value="P:camera-type eye development"/>
    <property type="evidence" value="ECO:0007669"/>
    <property type="project" value="TreeGrafter"/>
</dbReference>
<feature type="coiled-coil region" evidence="8">
    <location>
        <begin position="2056"/>
        <end position="2307"/>
    </location>
</feature>
<keyword evidence="6" id="KW-0206">Cytoskeleton</keyword>
<feature type="coiled-coil region" evidence="8">
    <location>
        <begin position="690"/>
        <end position="738"/>
    </location>
</feature>
<evidence type="ECO:0000256" key="7">
    <source>
        <dbReference type="ARBA" id="ARBA00023273"/>
    </source>
</evidence>
<keyword evidence="12" id="KW-1185">Reference proteome</keyword>
<keyword evidence="3" id="KW-0963">Cytoplasm</keyword>
<dbReference type="GO" id="GO:0097711">
    <property type="term" value="P:ciliary basal body-plasma membrane docking"/>
    <property type="evidence" value="ECO:0007669"/>
    <property type="project" value="TreeGrafter"/>
</dbReference>
<dbReference type="Proteomes" id="UP000694409">
    <property type="component" value="Unassembled WGS sequence"/>
</dbReference>
<feature type="compositionally biased region" description="Basic and acidic residues" evidence="9">
    <location>
        <begin position="2040"/>
        <end position="2049"/>
    </location>
</feature>
<evidence type="ECO:0000256" key="6">
    <source>
        <dbReference type="ARBA" id="ARBA00023212"/>
    </source>
</evidence>
<evidence type="ECO:0000256" key="2">
    <source>
        <dbReference type="ARBA" id="ARBA00004300"/>
    </source>
</evidence>
<feature type="coiled-coil region" evidence="8">
    <location>
        <begin position="1289"/>
        <end position="1384"/>
    </location>
</feature>
<name>A0A8C9MWU0_SERCA</name>
<dbReference type="InterPro" id="IPR026201">
    <property type="entry name" value="Cep290"/>
</dbReference>